<evidence type="ECO:0000259" key="10">
    <source>
        <dbReference type="PROSITE" id="PS51352"/>
    </source>
</evidence>
<gene>
    <name evidence="11" type="primary">trxA</name>
    <name evidence="11" type="ORF">F6J89_27895</name>
</gene>
<proteinExistence type="inferred from homology"/>
<dbReference type="FunFam" id="3.40.30.10:FF:000001">
    <property type="entry name" value="Thioredoxin"/>
    <property type="match status" value="1"/>
</dbReference>
<feature type="site" description="Deprotonates C-terminal active site Cys" evidence="8">
    <location>
        <position position="29"/>
    </location>
</feature>
<keyword evidence="3" id="KW-0249">Electron transport</keyword>
<keyword evidence="2" id="KW-0813">Transport</keyword>
<dbReference type="Gene3D" id="3.40.30.10">
    <property type="entry name" value="Glutaredoxin"/>
    <property type="match status" value="1"/>
</dbReference>
<dbReference type="SUPFAM" id="SSF52833">
    <property type="entry name" value="Thioredoxin-like"/>
    <property type="match status" value="1"/>
</dbReference>
<feature type="disulfide bond" description="Redox-active" evidence="9">
    <location>
        <begin position="35"/>
        <end position="38"/>
    </location>
</feature>
<dbReference type="CDD" id="cd02947">
    <property type="entry name" value="TRX_family"/>
    <property type="match status" value="1"/>
</dbReference>
<dbReference type="PANTHER" id="PTHR45663">
    <property type="entry name" value="GEO12009P1"/>
    <property type="match status" value="1"/>
</dbReference>
<evidence type="ECO:0000256" key="7">
    <source>
        <dbReference type="PIRNR" id="PIRNR000077"/>
    </source>
</evidence>
<dbReference type="InterPro" id="IPR036249">
    <property type="entry name" value="Thioredoxin-like_sf"/>
</dbReference>
<organism evidence="11">
    <name type="scientific">Symploca sp. SIO1C4</name>
    <dbReference type="NCBI Taxonomy" id="2607765"/>
    <lineage>
        <taxon>Bacteria</taxon>
        <taxon>Bacillati</taxon>
        <taxon>Cyanobacteriota</taxon>
        <taxon>Cyanophyceae</taxon>
        <taxon>Coleofasciculales</taxon>
        <taxon>Coleofasciculaceae</taxon>
        <taxon>Symploca</taxon>
    </lineage>
</organism>
<keyword evidence="4 9" id="KW-1015">Disulfide bond</keyword>
<dbReference type="PROSITE" id="PS00194">
    <property type="entry name" value="THIOREDOXIN_1"/>
    <property type="match status" value="1"/>
</dbReference>
<accession>A0A6B3NKD2</accession>
<comment type="caution">
    <text evidence="11">The sequence shown here is derived from an EMBL/GenBank/DDBJ whole genome shotgun (WGS) entry which is preliminary data.</text>
</comment>
<reference evidence="11" key="1">
    <citation type="submission" date="2019-11" db="EMBL/GenBank/DDBJ databases">
        <title>Genomic insights into an expanded diversity of filamentous marine cyanobacteria reveals the extraordinary biosynthetic potential of Moorea and Okeania.</title>
        <authorList>
            <person name="Ferreira Leao T."/>
            <person name="Wang M."/>
            <person name="Moss N."/>
            <person name="Da Silva R."/>
            <person name="Sanders J."/>
            <person name="Nurk S."/>
            <person name="Gurevich A."/>
            <person name="Humphrey G."/>
            <person name="Reher R."/>
            <person name="Zhu Q."/>
            <person name="Belda-Ferre P."/>
            <person name="Glukhov E."/>
            <person name="Rex R."/>
            <person name="Dorrestein P.C."/>
            <person name="Knight R."/>
            <person name="Pevzner P."/>
            <person name="Gerwick W.H."/>
            <person name="Gerwick L."/>
        </authorList>
    </citation>
    <scope>NUCLEOTIDE SEQUENCE</scope>
    <source>
        <strain evidence="11">SIO1C4</strain>
    </source>
</reference>
<dbReference type="GO" id="GO:0045454">
    <property type="term" value="P:cell redox homeostasis"/>
    <property type="evidence" value="ECO:0007669"/>
    <property type="project" value="TreeGrafter"/>
</dbReference>
<keyword evidence="5 9" id="KW-0676">Redox-active center</keyword>
<evidence type="ECO:0000256" key="8">
    <source>
        <dbReference type="PIRSR" id="PIRSR000077-1"/>
    </source>
</evidence>
<dbReference type="NCBIfam" id="TIGR01068">
    <property type="entry name" value="thioredoxin"/>
    <property type="match status" value="1"/>
</dbReference>
<dbReference type="GO" id="GO:0015035">
    <property type="term" value="F:protein-disulfide reductase activity"/>
    <property type="evidence" value="ECO:0007669"/>
    <property type="project" value="UniProtKB-UniRule"/>
</dbReference>
<evidence type="ECO:0000256" key="4">
    <source>
        <dbReference type="ARBA" id="ARBA00023157"/>
    </source>
</evidence>
<dbReference type="PRINTS" id="PR00421">
    <property type="entry name" value="THIOREDOXIN"/>
</dbReference>
<feature type="active site" description="Nucleophile" evidence="8">
    <location>
        <position position="35"/>
    </location>
</feature>
<feature type="active site" description="Nucleophile" evidence="8">
    <location>
        <position position="38"/>
    </location>
</feature>
<evidence type="ECO:0000256" key="6">
    <source>
        <dbReference type="NCBIfam" id="TIGR01068"/>
    </source>
</evidence>
<evidence type="ECO:0000256" key="9">
    <source>
        <dbReference type="PIRSR" id="PIRSR000077-4"/>
    </source>
</evidence>
<comment type="similarity">
    <text evidence="1 7">Belongs to the thioredoxin family.</text>
</comment>
<dbReference type="InterPro" id="IPR013766">
    <property type="entry name" value="Thioredoxin_domain"/>
</dbReference>
<evidence type="ECO:0000256" key="3">
    <source>
        <dbReference type="ARBA" id="ARBA00022982"/>
    </source>
</evidence>
<protein>
    <recommendedName>
        <fullName evidence="6 7">Thioredoxin</fullName>
    </recommendedName>
</protein>
<name>A0A6B3NKD2_9CYAN</name>
<evidence type="ECO:0000256" key="2">
    <source>
        <dbReference type="ARBA" id="ARBA00022448"/>
    </source>
</evidence>
<evidence type="ECO:0000256" key="1">
    <source>
        <dbReference type="ARBA" id="ARBA00008987"/>
    </source>
</evidence>
<dbReference type="PROSITE" id="PS51352">
    <property type="entry name" value="THIOREDOXIN_2"/>
    <property type="match status" value="1"/>
</dbReference>
<dbReference type="PANTHER" id="PTHR45663:SF11">
    <property type="entry name" value="GEO12009P1"/>
    <property type="match status" value="1"/>
</dbReference>
<sequence length="121" mass="13566">MSDTTKYITLTNDNFETEVKNSTIPVVVDFWAPWCGPCRVMNPVVTELATNFEGIIKVGKVNIDDYEDLATEYRIEAIPALLLFEEGKVVEQLVGVVPKQVLVEKVKALVEQQPLTLEQVV</sequence>
<dbReference type="EMBL" id="JAAHFQ010000787">
    <property type="protein sequence ID" value="NER31335.1"/>
    <property type="molecule type" value="Genomic_DNA"/>
</dbReference>
<dbReference type="PIRSF" id="PIRSF000077">
    <property type="entry name" value="Thioredoxin"/>
    <property type="match status" value="1"/>
</dbReference>
<evidence type="ECO:0000256" key="5">
    <source>
        <dbReference type="ARBA" id="ARBA00023284"/>
    </source>
</evidence>
<evidence type="ECO:0000313" key="11">
    <source>
        <dbReference type="EMBL" id="NER31335.1"/>
    </source>
</evidence>
<dbReference type="InterPro" id="IPR005746">
    <property type="entry name" value="Thioredoxin"/>
</dbReference>
<dbReference type="Pfam" id="PF00085">
    <property type="entry name" value="Thioredoxin"/>
    <property type="match status" value="1"/>
</dbReference>
<dbReference type="AlphaFoldDB" id="A0A6B3NKD2"/>
<dbReference type="GO" id="GO:0005829">
    <property type="term" value="C:cytosol"/>
    <property type="evidence" value="ECO:0007669"/>
    <property type="project" value="TreeGrafter"/>
</dbReference>
<feature type="site" description="Contributes to redox potential value" evidence="8">
    <location>
        <position position="37"/>
    </location>
</feature>
<feature type="site" description="Contributes to redox potential value" evidence="8">
    <location>
        <position position="36"/>
    </location>
</feature>
<dbReference type="InterPro" id="IPR017937">
    <property type="entry name" value="Thioredoxin_CS"/>
</dbReference>
<feature type="domain" description="Thioredoxin" evidence="10">
    <location>
        <begin position="1"/>
        <end position="111"/>
    </location>
</feature>